<keyword evidence="2" id="KW-1185">Reference proteome</keyword>
<accession>A0A9W6B756</accession>
<evidence type="ECO:0000313" key="1">
    <source>
        <dbReference type="EMBL" id="GLB53771.1"/>
    </source>
</evidence>
<dbReference type="AlphaFoldDB" id="A0A9W6B756"/>
<name>A0A9W6B756_9FLAO</name>
<protein>
    <submittedName>
        <fullName evidence="1">Uncharacterized protein</fullName>
    </submittedName>
</protein>
<evidence type="ECO:0000313" key="2">
    <source>
        <dbReference type="Proteomes" id="UP001143545"/>
    </source>
</evidence>
<comment type="caution">
    <text evidence="1">The sequence shown here is derived from an EMBL/GenBank/DDBJ whole genome shotgun (WGS) entry which is preliminary data.</text>
</comment>
<organism evidence="1 2">
    <name type="scientific">Neptunitalea chrysea</name>
    <dbReference type="NCBI Taxonomy" id="1647581"/>
    <lineage>
        <taxon>Bacteria</taxon>
        <taxon>Pseudomonadati</taxon>
        <taxon>Bacteroidota</taxon>
        <taxon>Flavobacteriia</taxon>
        <taxon>Flavobacteriales</taxon>
        <taxon>Flavobacteriaceae</taxon>
        <taxon>Neptunitalea</taxon>
    </lineage>
</organism>
<sequence>MLIEVLKVSLASHYTLETLFNKLKVFFEIIEQNIQSHTAYIDNARFYLQNFPFLYK</sequence>
<dbReference type="EMBL" id="BRVP01000024">
    <property type="protein sequence ID" value="GLB53771.1"/>
    <property type="molecule type" value="Genomic_DNA"/>
</dbReference>
<dbReference type="Proteomes" id="UP001143545">
    <property type="component" value="Unassembled WGS sequence"/>
</dbReference>
<gene>
    <name evidence="1" type="ORF">NBRC110019_28120</name>
</gene>
<proteinExistence type="predicted"/>
<reference evidence="1" key="1">
    <citation type="submission" date="2022-07" db="EMBL/GenBank/DDBJ databases">
        <title>Taxonomy of Novel Oxalotrophic and Methylotrophic Bacteria.</title>
        <authorList>
            <person name="Sahin N."/>
            <person name="Tani A."/>
        </authorList>
    </citation>
    <scope>NUCLEOTIDE SEQUENCE</scope>
    <source>
        <strain evidence="1">AM327</strain>
    </source>
</reference>